<dbReference type="Proteomes" id="UP000032352">
    <property type="component" value="Chromosome"/>
</dbReference>
<accession>A0AAE9Z4R6</accession>
<gene>
    <name evidence="3" type="ORF">SG34_007505</name>
</gene>
<evidence type="ECO:0000256" key="2">
    <source>
        <dbReference type="SAM" id="SignalP"/>
    </source>
</evidence>
<name>A0AAE9Z4R6_9GAMM</name>
<protein>
    <recommendedName>
        <fullName evidence="5">Secreted protein</fullName>
    </recommendedName>
</protein>
<feature type="signal peptide" evidence="2">
    <location>
        <begin position="1"/>
        <end position="22"/>
    </location>
</feature>
<reference evidence="3 4" key="2">
    <citation type="journal article" date="2022" name="Mar. Drugs">
        <title>Bioassay-Guided Fractionation Leads to the Detection of Cholic Acid Generated by the Rare Thalassomonas sp.</title>
        <authorList>
            <person name="Pheiffer F."/>
            <person name="Schneider Y.K."/>
            <person name="Hansen E.H."/>
            <person name="Andersen J.H."/>
            <person name="Isaksson J."/>
            <person name="Busche T."/>
            <person name="R C."/>
            <person name="Kalinowski J."/>
            <person name="Zyl L.V."/>
            <person name="Trindade M."/>
        </authorList>
    </citation>
    <scope>NUCLEOTIDE SEQUENCE [LARGE SCALE GENOMIC DNA]</scope>
    <source>
        <strain evidence="3 4">XOM25</strain>
    </source>
</reference>
<dbReference type="KEGG" id="tvd:SG34_007505"/>
<evidence type="ECO:0000313" key="4">
    <source>
        <dbReference type="Proteomes" id="UP000032352"/>
    </source>
</evidence>
<dbReference type="EMBL" id="CP059733">
    <property type="protein sequence ID" value="WDE06741.1"/>
    <property type="molecule type" value="Genomic_DNA"/>
</dbReference>
<dbReference type="AlphaFoldDB" id="A0AAE9Z4R6"/>
<sequence>MNKTIKTSTKVLSNTILAAALAMGNVNVQTSQDYYEDKEGFHQVSTSMENGWGWSLGFNKANANTCSNNLITNCEVGEGEDTTEHIPVVGQRPPTDPWQGVPEQGTVDRGSTSGGSGGSGSGNRGGTTFPPMKTPEQEKEICINNANGVYSLCINRAIAKAETEFNDCNKGAGFVDLILSPGDIEGAGELLFECNQVKTDVKLKESNKCEMNKINDLNACV</sequence>
<feature type="compositionally biased region" description="Gly residues" evidence="1">
    <location>
        <begin position="112"/>
        <end position="125"/>
    </location>
</feature>
<feature type="chain" id="PRO_5042172012" description="Secreted protein" evidence="2">
    <location>
        <begin position="23"/>
        <end position="221"/>
    </location>
</feature>
<reference evidence="3 4" key="1">
    <citation type="journal article" date="2015" name="Genome Announc.">
        <title>Draft Genome Sequences of Marine Isolates of Thalassomonas viridans and Thalassomonas actiniarum.</title>
        <authorList>
            <person name="Olonade I."/>
            <person name="van Zyl L.J."/>
            <person name="Trindade M."/>
        </authorList>
    </citation>
    <scope>NUCLEOTIDE SEQUENCE [LARGE SCALE GENOMIC DNA]</scope>
    <source>
        <strain evidence="3 4">XOM25</strain>
    </source>
</reference>
<dbReference type="RefSeq" id="WP_044841908.1">
    <property type="nucleotide sequence ID" value="NZ_CP059733.1"/>
</dbReference>
<proteinExistence type="predicted"/>
<keyword evidence="4" id="KW-1185">Reference proteome</keyword>
<keyword evidence="2" id="KW-0732">Signal</keyword>
<evidence type="ECO:0000313" key="3">
    <source>
        <dbReference type="EMBL" id="WDE06741.1"/>
    </source>
</evidence>
<feature type="region of interest" description="Disordered" evidence="1">
    <location>
        <begin position="85"/>
        <end position="135"/>
    </location>
</feature>
<evidence type="ECO:0000256" key="1">
    <source>
        <dbReference type="SAM" id="MobiDB-lite"/>
    </source>
</evidence>
<evidence type="ECO:0008006" key="5">
    <source>
        <dbReference type="Google" id="ProtNLM"/>
    </source>
</evidence>
<organism evidence="3 4">
    <name type="scientific">Thalassomonas viridans</name>
    <dbReference type="NCBI Taxonomy" id="137584"/>
    <lineage>
        <taxon>Bacteria</taxon>
        <taxon>Pseudomonadati</taxon>
        <taxon>Pseudomonadota</taxon>
        <taxon>Gammaproteobacteria</taxon>
        <taxon>Alteromonadales</taxon>
        <taxon>Colwelliaceae</taxon>
        <taxon>Thalassomonas</taxon>
    </lineage>
</organism>